<name>A0A0L9V769_PHAAN</name>
<dbReference type="Gramene" id="KOM50906">
    <property type="protein sequence ID" value="KOM50906"/>
    <property type="gene ID" value="LR48_Vigan08g173300"/>
</dbReference>
<evidence type="ECO:0000313" key="3">
    <source>
        <dbReference type="Proteomes" id="UP000053144"/>
    </source>
</evidence>
<sequence>MSLMNAYKTKQYFACDMNAWTIKDDEIELTTSKPQLDRSKRKSLTPGEFKRCLNGDRKKKKMRILREKMEESREKEEKMKISSLEKKGACKNGSLSPISPAQAKPNQNPGVPRSEESYQRRPPRLHGSPHQHFHWRHSSYPKTRNQNQAQFENFTISTRKNKTIKTTIPINENPITPEIPNFPISTNLNPQNRRTTGTLNPKLNVAAAFANHGVAALAIFMHSKLRALHTGIETPKIRIENENRKTPKSPTKLYMQPQIENPKLARGPRDSLDPPGSPLRFALKEPASTIPMLSRSHLPPRRDAAVSHHRHRLDNPTVINKI</sequence>
<organism evidence="2 3">
    <name type="scientific">Phaseolus angularis</name>
    <name type="common">Azuki bean</name>
    <name type="synonym">Vigna angularis</name>
    <dbReference type="NCBI Taxonomy" id="3914"/>
    <lineage>
        <taxon>Eukaryota</taxon>
        <taxon>Viridiplantae</taxon>
        <taxon>Streptophyta</taxon>
        <taxon>Embryophyta</taxon>
        <taxon>Tracheophyta</taxon>
        <taxon>Spermatophyta</taxon>
        <taxon>Magnoliopsida</taxon>
        <taxon>eudicotyledons</taxon>
        <taxon>Gunneridae</taxon>
        <taxon>Pentapetalae</taxon>
        <taxon>rosids</taxon>
        <taxon>fabids</taxon>
        <taxon>Fabales</taxon>
        <taxon>Fabaceae</taxon>
        <taxon>Papilionoideae</taxon>
        <taxon>50 kb inversion clade</taxon>
        <taxon>NPAAA clade</taxon>
        <taxon>indigoferoid/millettioid clade</taxon>
        <taxon>Phaseoleae</taxon>
        <taxon>Vigna</taxon>
    </lineage>
</organism>
<dbReference type="EMBL" id="CM003378">
    <property type="protein sequence ID" value="KOM50906.1"/>
    <property type="molecule type" value="Genomic_DNA"/>
</dbReference>
<feature type="compositionally biased region" description="Polar residues" evidence="1">
    <location>
        <begin position="93"/>
        <end position="109"/>
    </location>
</feature>
<evidence type="ECO:0000313" key="2">
    <source>
        <dbReference type="EMBL" id="KOM50906.1"/>
    </source>
</evidence>
<dbReference type="AlphaFoldDB" id="A0A0L9V769"/>
<feature type="region of interest" description="Disordered" evidence="1">
    <location>
        <begin position="31"/>
        <end position="136"/>
    </location>
</feature>
<feature type="compositionally biased region" description="Basic and acidic residues" evidence="1">
    <location>
        <begin position="64"/>
        <end position="88"/>
    </location>
</feature>
<accession>A0A0L9V769</accession>
<feature type="region of interest" description="Disordered" evidence="1">
    <location>
        <begin position="261"/>
        <end position="322"/>
    </location>
</feature>
<protein>
    <submittedName>
        <fullName evidence="2">Uncharacterized protein</fullName>
    </submittedName>
</protein>
<dbReference type="Proteomes" id="UP000053144">
    <property type="component" value="Chromosome 8"/>
</dbReference>
<reference evidence="3" key="1">
    <citation type="journal article" date="2015" name="Proc. Natl. Acad. Sci. U.S.A.">
        <title>Genome sequencing of adzuki bean (Vigna angularis) provides insight into high starch and low fat accumulation and domestication.</title>
        <authorList>
            <person name="Yang K."/>
            <person name="Tian Z."/>
            <person name="Chen C."/>
            <person name="Luo L."/>
            <person name="Zhao B."/>
            <person name="Wang Z."/>
            <person name="Yu L."/>
            <person name="Li Y."/>
            <person name="Sun Y."/>
            <person name="Li W."/>
            <person name="Chen Y."/>
            <person name="Li Y."/>
            <person name="Zhang Y."/>
            <person name="Ai D."/>
            <person name="Zhao J."/>
            <person name="Shang C."/>
            <person name="Ma Y."/>
            <person name="Wu B."/>
            <person name="Wang M."/>
            <person name="Gao L."/>
            <person name="Sun D."/>
            <person name="Zhang P."/>
            <person name="Guo F."/>
            <person name="Wang W."/>
            <person name="Li Y."/>
            <person name="Wang J."/>
            <person name="Varshney R.K."/>
            <person name="Wang J."/>
            <person name="Ling H.Q."/>
            <person name="Wan P."/>
        </authorList>
    </citation>
    <scope>NUCLEOTIDE SEQUENCE</scope>
    <source>
        <strain evidence="3">cv. Jingnong 6</strain>
    </source>
</reference>
<proteinExistence type="predicted"/>
<feature type="compositionally biased region" description="Basic residues" evidence="1">
    <location>
        <begin position="121"/>
        <end position="136"/>
    </location>
</feature>
<evidence type="ECO:0000256" key="1">
    <source>
        <dbReference type="SAM" id="MobiDB-lite"/>
    </source>
</evidence>
<gene>
    <name evidence="2" type="ORF">LR48_Vigan08g173300</name>
</gene>